<keyword evidence="3" id="KW-1185">Reference proteome</keyword>
<proteinExistence type="predicted"/>
<protein>
    <submittedName>
        <fullName evidence="2">Phosphopantetheine attachment site</fullName>
    </submittedName>
</protein>
<reference evidence="2 3" key="1">
    <citation type="submission" date="2017-02" db="EMBL/GenBank/DDBJ databases">
        <authorList>
            <person name="Peterson S.W."/>
        </authorList>
    </citation>
    <scope>NUCLEOTIDE SEQUENCE [LARGE SCALE GENOMIC DNA]</scope>
    <source>
        <strain evidence="2 3">ATCC BAA-909</strain>
    </source>
</reference>
<dbReference type="RefSeq" id="WP_078931251.1">
    <property type="nucleotide sequence ID" value="NZ_JAQXPZ010000053.1"/>
</dbReference>
<sequence>MEKLMNILTELKPDVDFETEKGLIDNAILDSFDIVQLIGQLQDTFDIEISPAEILPENFNSAEALWSMIQKLQ</sequence>
<accession>A0A1T4PC00</accession>
<evidence type="ECO:0000313" key="3">
    <source>
        <dbReference type="Proteomes" id="UP000190395"/>
    </source>
</evidence>
<dbReference type="InterPro" id="IPR036736">
    <property type="entry name" value="ACP-like_sf"/>
</dbReference>
<name>A0A1T4PC00_9SPIR</name>
<dbReference type="Gene3D" id="1.10.1200.10">
    <property type="entry name" value="ACP-like"/>
    <property type="match status" value="1"/>
</dbReference>
<dbReference type="Pfam" id="PF00550">
    <property type="entry name" value="PP-binding"/>
    <property type="match status" value="1"/>
</dbReference>
<dbReference type="STRING" id="225004.SAMN02745152_01519"/>
<evidence type="ECO:0000313" key="2">
    <source>
        <dbReference type="EMBL" id="SJZ88867.1"/>
    </source>
</evidence>
<feature type="domain" description="Carrier" evidence="1">
    <location>
        <begin position="1"/>
        <end position="73"/>
    </location>
</feature>
<dbReference type="AlphaFoldDB" id="A0A1T4PC00"/>
<dbReference type="OrthoDB" id="9812291at2"/>
<dbReference type="InterPro" id="IPR009081">
    <property type="entry name" value="PP-bd_ACP"/>
</dbReference>
<organism evidence="2 3">
    <name type="scientific">Treponema berlinense</name>
    <dbReference type="NCBI Taxonomy" id="225004"/>
    <lineage>
        <taxon>Bacteria</taxon>
        <taxon>Pseudomonadati</taxon>
        <taxon>Spirochaetota</taxon>
        <taxon>Spirochaetia</taxon>
        <taxon>Spirochaetales</taxon>
        <taxon>Treponemataceae</taxon>
        <taxon>Treponema</taxon>
    </lineage>
</organism>
<gene>
    <name evidence="2" type="ORF">SAMN02745152_01519</name>
</gene>
<dbReference type="SUPFAM" id="SSF47336">
    <property type="entry name" value="ACP-like"/>
    <property type="match status" value="1"/>
</dbReference>
<dbReference type="EMBL" id="FUXC01000008">
    <property type="protein sequence ID" value="SJZ88867.1"/>
    <property type="molecule type" value="Genomic_DNA"/>
</dbReference>
<evidence type="ECO:0000259" key="1">
    <source>
        <dbReference type="PROSITE" id="PS50075"/>
    </source>
</evidence>
<dbReference type="Proteomes" id="UP000190395">
    <property type="component" value="Unassembled WGS sequence"/>
</dbReference>
<dbReference type="PROSITE" id="PS50075">
    <property type="entry name" value="CARRIER"/>
    <property type="match status" value="1"/>
</dbReference>